<dbReference type="GO" id="GO:0022857">
    <property type="term" value="F:transmembrane transporter activity"/>
    <property type="evidence" value="ECO:0007669"/>
    <property type="project" value="InterPro"/>
</dbReference>
<dbReference type="Proteomes" id="UP000563151">
    <property type="component" value="Unassembled WGS sequence"/>
</dbReference>
<name>A0A923E9E0_CLOTT</name>
<reference evidence="2 3" key="1">
    <citation type="submission" date="2020-04" db="EMBL/GenBank/DDBJ databases">
        <title>Genomic insights into acetone-butanol-ethanol (ABE) fermentation by sequencing solventogenic clostridia strains.</title>
        <authorList>
            <person name="Brown S."/>
        </authorList>
    </citation>
    <scope>NUCLEOTIDE SEQUENCE [LARGE SCALE GENOMIC DNA]</scope>
    <source>
        <strain evidence="2 3">DJ011</strain>
    </source>
</reference>
<sequence length="176" mass="19509">MAVNTKDLVKASLFLALGLIIPYIFHLTGIAGNILLPMHIPVLLCGFISGERCGLIIGFITPIMNSVLTGMPPIYPTAISMAFELAAYGWIAGYTFRKKNYNIYTSLVLSMIIGRFISGFANYMFLTFGGKMFILKIFMINAFVKPIWGILIQLVIIPIIVKILERNNKVVSINGQ</sequence>
<protein>
    <submittedName>
        <fullName evidence="2">ECF transporter S component</fullName>
    </submittedName>
</protein>
<comment type="caution">
    <text evidence="2">The sequence shown here is derived from an EMBL/GenBank/DDBJ whole genome shotgun (WGS) entry which is preliminary data.</text>
</comment>
<organism evidence="2 3">
    <name type="scientific">Clostridium tetanomorphum</name>
    <dbReference type="NCBI Taxonomy" id="1553"/>
    <lineage>
        <taxon>Bacteria</taxon>
        <taxon>Bacillati</taxon>
        <taxon>Bacillota</taxon>
        <taxon>Clostridia</taxon>
        <taxon>Eubacteriales</taxon>
        <taxon>Clostridiaceae</taxon>
        <taxon>Clostridium</taxon>
    </lineage>
</organism>
<feature type="transmembrane region" description="Helical" evidence="1">
    <location>
        <begin position="146"/>
        <end position="164"/>
    </location>
</feature>
<feature type="transmembrane region" description="Helical" evidence="1">
    <location>
        <begin position="103"/>
        <end position="126"/>
    </location>
</feature>
<evidence type="ECO:0000256" key="1">
    <source>
        <dbReference type="SAM" id="Phobius"/>
    </source>
</evidence>
<evidence type="ECO:0000313" key="2">
    <source>
        <dbReference type="EMBL" id="MBC2397536.1"/>
    </source>
</evidence>
<dbReference type="Pfam" id="PF12822">
    <property type="entry name" value="ECF_trnsprt"/>
    <property type="match status" value="1"/>
</dbReference>
<evidence type="ECO:0000313" key="3">
    <source>
        <dbReference type="Proteomes" id="UP000563151"/>
    </source>
</evidence>
<dbReference type="EMBL" id="JAAZWO010000006">
    <property type="protein sequence ID" value="MBC2397536.1"/>
    <property type="molecule type" value="Genomic_DNA"/>
</dbReference>
<keyword evidence="1" id="KW-1133">Transmembrane helix</keyword>
<feature type="transmembrane region" description="Helical" evidence="1">
    <location>
        <begin position="12"/>
        <end position="35"/>
    </location>
</feature>
<accession>A0A923E9E0</accession>
<dbReference type="InterPro" id="IPR024529">
    <property type="entry name" value="ECF_trnsprt_substrate-spec"/>
</dbReference>
<keyword evidence="1" id="KW-0812">Transmembrane</keyword>
<keyword evidence="1" id="KW-0472">Membrane</keyword>
<dbReference type="AlphaFoldDB" id="A0A923E9E0"/>
<keyword evidence="3" id="KW-1185">Reference proteome</keyword>
<proteinExistence type="predicted"/>
<dbReference type="Gene3D" id="1.10.1760.20">
    <property type="match status" value="1"/>
</dbReference>
<gene>
    <name evidence="2" type="ORF">HGG79_07075</name>
</gene>
<dbReference type="RefSeq" id="WP_035148846.1">
    <property type="nucleotide sequence ID" value="NZ_JAAZWO010000006.1"/>
</dbReference>
<feature type="transmembrane region" description="Helical" evidence="1">
    <location>
        <begin position="73"/>
        <end position="91"/>
    </location>
</feature>
<feature type="transmembrane region" description="Helical" evidence="1">
    <location>
        <begin position="42"/>
        <end position="61"/>
    </location>
</feature>